<keyword evidence="4" id="KW-0812">Transmembrane</keyword>
<keyword evidence="4" id="KW-1133">Transmembrane helix</keyword>
<dbReference type="Pfam" id="PF00535">
    <property type="entry name" value="Glycos_transf_2"/>
    <property type="match status" value="1"/>
</dbReference>
<evidence type="ECO:0000256" key="4">
    <source>
        <dbReference type="SAM" id="Phobius"/>
    </source>
</evidence>
<keyword evidence="2" id="KW-0328">Glycosyltransferase</keyword>
<comment type="caution">
    <text evidence="6">The sequence shown here is derived from an EMBL/GenBank/DDBJ whole genome shotgun (WGS) entry which is preliminary data.</text>
</comment>
<evidence type="ECO:0000256" key="3">
    <source>
        <dbReference type="ARBA" id="ARBA00022679"/>
    </source>
</evidence>
<dbReference type="PANTHER" id="PTHR43179:SF12">
    <property type="entry name" value="GALACTOFURANOSYLTRANSFERASE GLFT2"/>
    <property type="match status" value="1"/>
</dbReference>
<feature type="transmembrane region" description="Helical" evidence="4">
    <location>
        <begin position="244"/>
        <end position="263"/>
    </location>
</feature>
<evidence type="ECO:0000313" key="7">
    <source>
        <dbReference type="Proteomes" id="UP001500936"/>
    </source>
</evidence>
<keyword evidence="3" id="KW-0808">Transferase</keyword>
<keyword evidence="4" id="KW-0472">Membrane</keyword>
<feature type="transmembrane region" description="Helical" evidence="4">
    <location>
        <begin position="221"/>
        <end position="238"/>
    </location>
</feature>
<proteinExistence type="inferred from homology"/>
<evidence type="ECO:0000256" key="1">
    <source>
        <dbReference type="ARBA" id="ARBA00006739"/>
    </source>
</evidence>
<name>A0ABP8KS04_9BACT</name>
<evidence type="ECO:0000256" key="2">
    <source>
        <dbReference type="ARBA" id="ARBA00022676"/>
    </source>
</evidence>
<gene>
    <name evidence="6" type="ORF">GCM10023187_44800</name>
</gene>
<feature type="domain" description="Glycosyltransferase 2-like" evidence="5">
    <location>
        <begin position="3"/>
        <end position="129"/>
    </location>
</feature>
<evidence type="ECO:0000313" key="6">
    <source>
        <dbReference type="EMBL" id="GAA4414850.1"/>
    </source>
</evidence>
<reference evidence="7" key="1">
    <citation type="journal article" date="2019" name="Int. J. Syst. Evol. Microbiol.">
        <title>The Global Catalogue of Microorganisms (GCM) 10K type strain sequencing project: providing services to taxonomists for standard genome sequencing and annotation.</title>
        <authorList>
            <consortium name="The Broad Institute Genomics Platform"/>
            <consortium name="The Broad Institute Genome Sequencing Center for Infectious Disease"/>
            <person name="Wu L."/>
            <person name="Ma J."/>
        </authorList>
    </citation>
    <scope>NUCLEOTIDE SEQUENCE [LARGE SCALE GENOMIC DNA]</scope>
    <source>
        <strain evidence="7">JCM 17925</strain>
    </source>
</reference>
<dbReference type="SUPFAM" id="SSF53448">
    <property type="entry name" value="Nucleotide-diphospho-sugar transferases"/>
    <property type="match status" value="1"/>
</dbReference>
<evidence type="ECO:0000259" key="5">
    <source>
        <dbReference type="Pfam" id="PF00535"/>
    </source>
</evidence>
<dbReference type="PANTHER" id="PTHR43179">
    <property type="entry name" value="RHAMNOSYLTRANSFERASE WBBL"/>
    <property type="match status" value="1"/>
</dbReference>
<comment type="similarity">
    <text evidence="1">Belongs to the glycosyltransferase 2 family.</text>
</comment>
<dbReference type="EMBL" id="BAABHB010000012">
    <property type="protein sequence ID" value="GAA4414850.1"/>
    <property type="molecule type" value="Genomic_DNA"/>
</dbReference>
<dbReference type="Proteomes" id="UP001500936">
    <property type="component" value="Unassembled WGS sequence"/>
</dbReference>
<dbReference type="InterPro" id="IPR029044">
    <property type="entry name" value="Nucleotide-diphossugar_trans"/>
</dbReference>
<dbReference type="Gene3D" id="3.90.550.10">
    <property type="entry name" value="Spore Coat Polysaccharide Biosynthesis Protein SpsA, Chain A"/>
    <property type="match status" value="1"/>
</dbReference>
<organism evidence="6 7">
    <name type="scientific">Nibrella viscosa</name>
    <dbReference type="NCBI Taxonomy" id="1084524"/>
    <lineage>
        <taxon>Bacteria</taxon>
        <taxon>Pseudomonadati</taxon>
        <taxon>Bacteroidota</taxon>
        <taxon>Cytophagia</taxon>
        <taxon>Cytophagales</taxon>
        <taxon>Spirosomataceae</taxon>
        <taxon>Nibrella</taxon>
    </lineage>
</organism>
<dbReference type="InterPro" id="IPR001173">
    <property type="entry name" value="Glyco_trans_2-like"/>
</dbReference>
<protein>
    <submittedName>
        <fullName evidence="6">Glycosyltransferase</fullName>
    </submittedName>
</protein>
<keyword evidence="7" id="KW-1185">Reference proteome</keyword>
<sequence>MNCLDALSQQRLPYGQFEIIVVDDAKDEATAETVAEFIRTTGIETRYLAQPQRLGMAAARNRGWKAARGRIIAFTEDDCLPQPDWLSNALAVFKRGAQVISGQVRVPVKDRTTNHERVTFADSISFVTTNCFILRSILQRVGGFEEQFDIAWREDSDLQFKLLQLGVPITKCPDVRIIHPIQQSSWWTSLKEERKQSYDALLYKRHPELFRQRIPMYRSQIVRYYASVCSVLIGLMALMMGNVFVAGLSFALWFMLALTLIMGRVAAEGADPKHLTYAVATALAKPFLSVYWRLHGAVKYKVLYW</sequence>
<accession>A0ABP8KS04</accession>